<evidence type="ECO:0000313" key="8">
    <source>
        <dbReference type="Proteomes" id="UP000664761"/>
    </source>
</evidence>
<dbReference type="Proteomes" id="UP000664761">
    <property type="component" value="Unassembled WGS sequence"/>
</dbReference>
<feature type="binding site" evidence="5">
    <location>
        <begin position="11"/>
        <end position="16"/>
    </location>
    <ligand>
        <name>ATP</name>
        <dbReference type="ChEBI" id="CHEBI:30616"/>
    </ligand>
</feature>
<evidence type="ECO:0000256" key="6">
    <source>
        <dbReference type="NCBIfam" id="TIGR00152"/>
    </source>
</evidence>
<keyword evidence="2 5" id="KW-0547">Nucleotide-binding</keyword>
<dbReference type="InterPro" id="IPR027417">
    <property type="entry name" value="P-loop_NTPase"/>
</dbReference>
<dbReference type="SUPFAM" id="SSF52540">
    <property type="entry name" value="P-loop containing nucleoside triphosphate hydrolases"/>
    <property type="match status" value="1"/>
</dbReference>
<dbReference type="RefSeq" id="WP_207042446.1">
    <property type="nucleotide sequence ID" value="NZ_JAFLNC010000001.1"/>
</dbReference>
<evidence type="ECO:0000256" key="2">
    <source>
        <dbReference type="ARBA" id="ARBA00022741"/>
    </source>
</evidence>
<keyword evidence="5" id="KW-0963">Cytoplasm</keyword>
<keyword evidence="5 7" id="KW-0808">Transferase</keyword>
<evidence type="ECO:0000256" key="5">
    <source>
        <dbReference type="HAMAP-Rule" id="MF_00376"/>
    </source>
</evidence>
<dbReference type="Gene3D" id="3.40.50.300">
    <property type="entry name" value="P-loop containing nucleotide triphosphate hydrolases"/>
    <property type="match status" value="1"/>
</dbReference>
<evidence type="ECO:0000256" key="1">
    <source>
        <dbReference type="ARBA" id="ARBA00009018"/>
    </source>
</evidence>
<keyword evidence="3 5" id="KW-0067">ATP-binding</keyword>
<dbReference type="EMBL" id="JAFLNC010000001">
    <property type="protein sequence ID" value="MBO0332743.1"/>
    <property type="molecule type" value="Genomic_DNA"/>
</dbReference>
<dbReference type="PANTHER" id="PTHR10695">
    <property type="entry name" value="DEPHOSPHO-COA KINASE-RELATED"/>
    <property type="match status" value="1"/>
</dbReference>
<evidence type="ECO:0000256" key="3">
    <source>
        <dbReference type="ARBA" id="ARBA00022840"/>
    </source>
</evidence>
<evidence type="ECO:0000256" key="4">
    <source>
        <dbReference type="ARBA" id="ARBA00022993"/>
    </source>
</evidence>
<dbReference type="GO" id="GO:0004140">
    <property type="term" value="F:dephospho-CoA kinase activity"/>
    <property type="evidence" value="ECO:0007669"/>
    <property type="project" value="UniProtKB-EC"/>
</dbReference>
<accession>A0ABS3F2L1</accession>
<comment type="function">
    <text evidence="5">Catalyzes the phosphorylation of the 3'-hydroxyl group of dephosphocoenzyme A to form coenzyme A.</text>
</comment>
<dbReference type="PROSITE" id="PS51219">
    <property type="entry name" value="DPCK"/>
    <property type="match status" value="1"/>
</dbReference>
<keyword evidence="5 7" id="KW-0418">Kinase</keyword>
<dbReference type="EC" id="2.7.1.24" evidence="5 6"/>
<comment type="subcellular location">
    <subcellularLocation>
        <location evidence="5">Cytoplasm</location>
    </subcellularLocation>
</comment>
<gene>
    <name evidence="5" type="primary">coaE</name>
    <name evidence="7" type="ORF">J0X12_03900</name>
</gene>
<organism evidence="7 8">
    <name type="scientific">Sneathiella sedimenti</name>
    <dbReference type="NCBI Taxonomy" id="2816034"/>
    <lineage>
        <taxon>Bacteria</taxon>
        <taxon>Pseudomonadati</taxon>
        <taxon>Pseudomonadota</taxon>
        <taxon>Alphaproteobacteria</taxon>
        <taxon>Sneathiellales</taxon>
        <taxon>Sneathiellaceae</taxon>
        <taxon>Sneathiella</taxon>
    </lineage>
</organism>
<evidence type="ECO:0000313" key="7">
    <source>
        <dbReference type="EMBL" id="MBO0332743.1"/>
    </source>
</evidence>
<dbReference type="HAMAP" id="MF_00376">
    <property type="entry name" value="Dephospho_CoA_kinase"/>
    <property type="match status" value="1"/>
</dbReference>
<keyword evidence="8" id="KW-1185">Reference proteome</keyword>
<dbReference type="NCBIfam" id="TIGR00152">
    <property type="entry name" value="dephospho-CoA kinase"/>
    <property type="match status" value="1"/>
</dbReference>
<dbReference type="InterPro" id="IPR001977">
    <property type="entry name" value="Depp_CoAkinase"/>
</dbReference>
<name>A0ABS3F2L1_9PROT</name>
<sequence>MLLVGLTGSIGMGKSTVAEMFRKLGIPVYDADAEIHKLYAKGGAGVEPIREAFPDAVPEDYVDRQRLSKLVLGNDAEIERLEKVIHPLLSSGRAAFFEKAEKEGHSLVVLDIPLIFETGGEDRVHKIVVVSAPAPVQRERVLARPEMTAEKFEAILARQVDDAVKREKADFVIDTHCSMEETFEQVKKLVEQLKDA</sequence>
<proteinExistence type="inferred from homology"/>
<comment type="catalytic activity">
    <reaction evidence="5">
        <text>3'-dephospho-CoA + ATP = ADP + CoA + H(+)</text>
        <dbReference type="Rhea" id="RHEA:18245"/>
        <dbReference type="ChEBI" id="CHEBI:15378"/>
        <dbReference type="ChEBI" id="CHEBI:30616"/>
        <dbReference type="ChEBI" id="CHEBI:57287"/>
        <dbReference type="ChEBI" id="CHEBI:57328"/>
        <dbReference type="ChEBI" id="CHEBI:456216"/>
        <dbReference type="EC" id="2.7.1.24"/>
    </reaction>
</comment>
<dbReference type="CDD" id="cd02022">
    <property type="entry name" value="DPCK"/>
    <property type="match status" value="1"/>
</dbReference>
<dbReference type="Pfam" id="PF01121">
    <property type="entry name" value="CoaE"/>
    <property type="match status" value="1"/>
</dbReference>
<comment type="pathway">
    <text evidence="5">Cofactor biosynthesis; coenzyme A biosynthesis; CoA from (R)-pantothenate: step 5/5.</text>
</comment>
<comment type="caution">
    <text evidence="7">The sequence shown here is derived from an EMBL/GenBank/DDBJ whole genome shotgun (WGS) entry which is preliminary data.</text>
</comment>
<reference evidence="7 8" key="1">
    <citation type="submission" date="2021-03" db="EMBL/GenBank/DDBJ databases">
        <title>Sneathiella sp. CAU 1612 isolated from Kang Won-do.</title>
        <authorList>
            <person name="Kim W."/>
        </authorList>
    </citation>
    <scope>NUCLEOTIDE SEQUENCE [LARGE SCALE GENOMIC DNA]</scope>
    <source>
        <strain evidence="7 8">CAU 1612</strain>
    </source>
</reference>
<comment type="similarity">
    <text evidence="1 5">Belongs to the CoaE family.</text>
</comment>
<protein>
    <recommendedName>
        <fullName evidence="5 6">Dephospho-CoA kinase</fullName>
        <ecNumber evidence="5 6">2.7.1.24</ecNumber>
    </recommendedName>
    <alternativeName>
        <fullName evidence="5">Dephosphocoenzyme A kinase</fullName>
    </alternativeName>
</protein>
<dbReference type="PANTHER" id="PTHR10695:SF46">
    <property type="entry name" value="BIFUNCTIONAL COENZYME A SYNTHASE-RELATED"/>
    <property type="match status" value="1"/>
</dbReference>
<keyword evidence="4 5" id="KW-0173">Coenzyme A biosynthesis</keyword>